<evidence type="ECO:0000313" key="2">
    <source>
        <dbReference type="EnsemblPlants" id="PNT75161"/>
    </source>
</evidence>
<reference evidence="1" key="2">
    <citation type="submission" date="2017-06" db="EMBL/GenBank/DDBJ databases">
        <title>WGS assembly of Brachypodium distachyon.</title>
        <authorList>
            <consortium name="The International Brachypodium Initiative"/>
            <person name="Lucas S."/>
            <person name="Harmon-Smith M."/>
            <person name="Lail K."/>
            <person name="Tice H."/>
            <person name="Grimwood J."/>
            <person name="Bruce D."/>
            <person name="Barry K."/>
            <person name="Shu S."/>
            <person name="Lindquist E."/>
            <person name="Wang M."/>
            <person name="Pitluck S."/>
            <person name="Vogel J.P."/>
            <person name="Garvin D.F."/>
            <person name="Mockler T.C."/>
            <person name="Schmutz J."/>
            <person name="Rokhsar D."/>
            <person name="Bevan M.W."/>
        </authorList>
    </citation>
    <scope>NUCLEOTIDE SEQUENCE</scope>
    <source>
        <strain evidence="1">Bd21</strain>
    </source>
</reference>
<dbReference type="Gramene" id="PNT75161">
    <property type="protein sequence ID" value="PNT75161"/>
    <property type="gene ID" value="BRADI_1g28312v3"/>
</dbReference>
<proteinExistence type="predicted"/>
<dbReference type="EMBL" id="CM000880">
    <property type="protein sequence ID" value="PNT75161.1"/>
    <property type="molecule type" value="Genomic_DNA"/>
</dbReference>
<evidence type="ECO:0000313" key="1">
    <source>
        <dbReference type="EMBL" id="PNT75161.1"/>
    </source>
</evidence>
<accession>A0A2K2DLL7</accession>
<name>A0A2K2DLL7_BRADI</name>
<protein>
    <submittedName>
        <fullName evidence="1 2">Uncharacterized protein</fullName>
    </submittedName>
</protein>
<keyword evidence="3" id="KW-1185">Reference proteome</keyword>
<dbReference type="InParanoid" id="A0A2K2DLL7"/>
<dbReference type="EnsemblPlants" id="PNT75161">
    <property type="protein sequence ID" value="PNT75161"/>
    <property type="gene ID" value="BRADI_1g28312v3"/>
</dbReference>
<sequence length="62" mass="7334">MEFFMQNLEPYLLKNYSAVSYLTCKLQLQQIISIQQQIQVLRCKCRADVSPTCLSKLHLKKR</sequence>
<dbReference type="Proteomes" id="UP000008810">
    <property type="component" value="Chromosome 1"/>
</dbReference>
<evidence type="ECO:0000313" key="3">
    <source>
        <dbReference type="Proteomes" id="UP000008810"/>
    </source>
</evidence>
<reference evidence="1 2" key="1">
    <citation type="journal article" date="2010" name="Nature">
        <title>Genome sequencing and analysis of the model grass Brachypodium distachyon.</title>
        <authorList>
            <consortium name="International Brachypodium Initiative"/>
        </authorList>
    </citation>
    <scope>NUCLEOTIDE SEQUENCE [LARGE SCALE GENOMIC DNA]</scope>
    <source>
        <strain evidence="1 2">Bd21</strain>
    </source>
</reference>
<reference evidence="2" key="3">
    <citation type="submission" date="2018-08" db="UniProtKB">
        <authorList>
            <consortium name="EnsemblPlants"/>
        </authorList>
    </citation>
    <scope>IDENTIFICATION</scope>
    <source>
        <strain evidence="2">cv. Bd21</strain>
    </source>
</reference>
<dbReference type="AlphaFoldDB" id="A0A2K2DLL7"/>
<gene>
    <name evidence="1" type="ORF">BRADI_1g28312v3</name>
</gene>
<organism evidence="1">
    <name type="scientific">Brachypodium distachyon</name>
    <name type="common">Purple false brome</name>
    <name type="synonym">Trachynia distachya</name>
    <dbReference type="NCBI Taxonomy" id="15368"/>
    <lineage>
        <taxon>Eukaryota</taxon>
        <taxon>Viridiplantae</taxon>
        <taxon>Streptophyta</taxon>
        <taxon>Embryophyta</taxon>
        <taxon>Tracheophyta</taxon>
        <taxon>Spermatophyta</taxon>
        <taxon>Magnoliopsida</taxon>
        <taxon>Liliopsida</taxon>
        <taxon>Poales</taxon>
        <taxon>Poaceae</taxon>
        <taxon>BOP clade</taxon>
        <taxon>Pooideae</taxon>
        <taxon>Stipodae</taxon>
        <taxon>Brachypodieae</taxon>
        <taxon>Brachypodium</taxon>
    </lineage>
</organism>